<evidence type="ECO:0000313" key="9">
    <source>
        <dbReference type="Proteomes" id="UP000094336"/>
    </source>
</evidence>
<organism evidence="8 9">
    <name type="scientific">Babjeviella inositovora NRRL Y-12698</name>
    <dbReference type="NCBI Taxonomy" id="984486"/>
    <lineage>
        <taxon>Eukaryota</taxon>
        <taxon>Fungi</taxon>
        <taxon>Dikarya</taxon>
        <taxon>Ascomycota</taxon>
        <taxon>Saccharomycotina</taxon>
        <taxon>Pichiomycetes</taxon>
        <taxon>Serinales incertae sedis</taxon>
        <taxon>Babjeviella</taxon>
    </lineage>
</organism>
<dbReference type="RefSeq" id="XP_018987790.1">
    <property type="nucleotide sequence ID" value="XM_019132212.1"/>
</dbReference>
<protein>
    <submittedName>
        <fullName evidence="8">Uncharacterized protein</fullName>
    </submittedName>
</protein>
<keyword evidence="2" id="KW-0479">Metal-binding</keyword>
<name>A0A1E3QZF6_9ASCO</name>
<dbReference type="EMBL" id="KV454426">
    <property type="protein sequence ID" value="ODQ82462.1"/>
    <property type="molecule type" value="Genomic_DNA"/>
</dbReference>
<dbReference type="STRING" id="984486.A0A1E3QZF6"/>
<gene>
    <name evidence="8" type="ORF">BABINDRAFT_5424</name>
</gene>
<feature type="domain" description="C3HC-type" evidence="6">
    <location>
        <begin position="56"/>
        <end position="211"/>
    </location>
</feature>
<dbReference type="Pfam" id="PF08600">
    <property type="entry name" value="NuBaID_C"/>
    <property type="match status" value="1"/>
</dbReference>
<evidence type="ECO:0000256" key="1">
    <source>
        <dbReference type="ARBA" id="ARBA00004123"/>
    </source>
</evidence>
<evidence type="ECO:0000313" key="8">
    <source>
        <dbReference type="EMBL" id="ODQ82462.1"/>
    </source>
</evidence>
<proteinExistence type="predicted"/>
<dbReference type="Pfam" id="PF07967">
    <property type="entry name" value="zf-C3HC"/>
    <property type="match status" value="1"/>
</dbReference>
<dbReference type="GO" id="GO:0005634">
    <property type="term" value="C:nucleus"/>
    <property type="evidence" value="ECO:0007669"/>
    <property type="project" value="UniProtKB-SubCell"/>
</dbReference>
<dbReference type="GO" id="GO:0008270">
    <property type="term" value="F:zinc ion binding"/>
    <property type="evidence" value="ECO:0007669"/>
    <property type="project" value="UniProtKB-KW"/>
</dbReference>
<dbReference type="PANTHER" id="PTHR15835">
    <property type="entry name" value="NUCLEAR-INTERACTING PARTNER OF ALK"/>
    <property type="match status" value="1"/>
</dbReference>
<evidence type="ECO:0000256" key="2">
    <source>
        <dbReference type="ARBA" id="ARBA00022723"/>
    </source>
</evidence>
<keyword evidence="3" id="KW-0863">Zinc-finger</keyword>
<dbReference type="InterPro" id="IPR013909">
    <property type="entry name" value="NuBaID_C"/>
</dbReference>
<evidence type="ECO:0000256" key="3">
    <source>
        <dbReference type="ARBA" id="ARBA00022771"/>
    </source>
</evidence>
<dbReference type="GeneID" id="30150065"/>
<evidence type="ECO:0000256" key="5">
    <source>
        <dbReference type="ARBA" id="ARBA00023242"/>
    </source>
</evidence>
<dbReference type="PANTHER" id="PTHR15835:SF6">
    <property type="entry name" value="ZINC FINGER C3HC-TYPE PROTEIN 1"/>
    <property type="match status" value="1"/>
</dbReference>
<evidence type="ECO:0000259" key="7">
    <source>
        <dbReference type="Pfam" id="PF08600"/>
    </source>
</evidence>
<evidence type="ECO:0000256" key="4">
    <source>
        <dbReference type="ARBA" id="ARBA00022833"/>
    </source>
</evidence>
<comment type="subcellular location">
    <subcellularLocation>
        <location evidence="1">Nucleus</location>
    </subcellularLocation>
</comment>
<keyword evidence="9" id="KW-1185">Reference proteome</keyword>
<reference evidence="9" key="1">
    <citation type="submission" date="2016-05" db="EMBL/GenBank/DDBJ databases">
        <title>Comparative genomics of biotechnologically important yeasts.</title>
        <authorList>
            <consortium name="DOE Joint Genome Institute"/>
            <person name="Riley R."/>
            <person name="Haridas S."/>
            <person name="Wolfe K.H."/>
            <person name="Lopes M.R."/>
            <person name="Hittinger C.T."/>
            <person name="Goker M."/>
            <person name="Salamov A."/>
            <person name="Wisecaver J."/>
            <person name="Long T.M."/>
            <person name="Aerts A.L."/>
            <person name="Barry K."/>
            <person name="Choi C."/>
            <person name="Clum A."/>
            <person name="Coughlan A.Y."/>
            <person name="Deshpande S."/>
            <person name="Douglass A.P."/>
            <person name="Hanson S.J."/>
            <person name="Klenk H.-P."/>
            <person name="Labutti K."/>
            <person name="Lapidus A."/>
            <person name="Lindquist E."/>
            <person name="Lipzen A."/>
            <person name="Meier-Kolthoff J.P."/>
            <person name="Ohm R.A."/>
            <person name="Otillar R.P."/>
            <person name="Pangilinan J."/>
            <person name="Peng Y."/>
            <person name="Rokas A."/>
            <person name="Rosa C.A."/>
            <person name="Scheuner C."/>
            <person name="Sibirny A.A."/>
            <person name="Slot J.C."/>
            <person name="Stielow J.B."/>
            <person name="Sun H."/>
            <person name="Kurtzman C.P."/>
            <person name="Blackwell M."/>
            <person name="Grigoriev I.V."/>
            <person name="Jeffries T.W."/>
        </authorList>
    </citation>
    <scope>NUCLEOTIDE SEQUENCE [LARGE SCALE GENOMIC DNA]</scope>
    <source>
        <strain evidence="9">NRRL Y-12698</strain>
    </source>
</reference>
<accession>A0A1E3QZF6</accession>
<evidence type="ECO:0000259" key="6">
    <source>
        <dbReference type="Pfam" id="PF07967"/>
    </source>
</evidence>
<dbReference type="InterPro" id="IPR012935">
    <property type="entry name" value="NuBaID_N"/>
</dbReference>
<dbReference type="OrthoDB" id="3987180at2759"/>
<sequence length="390" mass="44361">MQFYNHPGIKRHIDETSDGLVRSLDTFARIASKRIRTTKHKLPRRDANANAAAFAPYSREKLLERLKTYNVLNWNIDDEDLSALKCARNGWSCVNNQRNTLSCVSCHLYMAVKLDSYPIDLSTSTVGIFGYGEGEYAMDECEETDQMELRHNLSQQYVRNLKTSHSPACPWAKVECPLHIYHFDYHDMPRIVQDFIQRLRSLARNTETLHEAIQLSGAGVRAVLLSEQLRSLEFMARQHAASDVFCTAPMDDIPRFIYELALLGWDLNIQQFKYKDVLLLSCMKCNRRILLNNTNQGHSHPIDAVQSVPVKPEILLTPTKILAPCDYMPHTIDTNGYFGNMTGPEGEAGDELDIVSEHQLWCSYVASSSESTADTGYQLVYDILKMSQDA</sequence>
<keyword evidence="5" id="KW-0539">Nucleus</keyword>
<feature type="domain" description="NuBaID C-terminal" evidence="7">
    <location>
        <begin position="259"/>
        <end position="373"/>
    </location>
</feature>
<dbReference type="Proteomes" id="UP000094336">
    <property type="component" value="Unassembled WGS sequence"/>
</dbReference>
<dbReference type="AlphaFoldDB" id="A0A1E3QZF6"/>
<keyword evidence="4" id="KW-0862">Zinc</keyword>